<evidence type="ECO:0000256" key="1">
    <source>
        <dbReference type="ARBA" id="ARBA00005336"/>
    </source>
</evidence>
<keyword evidence="4" id="KW-0326">Glycosidase</keyword>
<reference evidence="4" key="2">
    <citation type="journal article" date="2014" name="ISME J.">
        <title>Microbial stratification in low pH oxic and suboxic macroscopic growths along an acid mine drainage.</title>
        <authorList>
            <person name="Mendez-Garcia C."/>
            <person name="Mesa V."/>
            <person name="Sprenger R.R."/>
            <person name="Richter M."/>
            <person name="Diez M.S."/>
            <person name="Solano J."/>
            <person name="Bargiela R."/>
            <person name="Golyshina O.V."/>
            <person name="Manteca A."/>
            <person name="Ramos J.L."/>
            <person name="Gallego J.R."/>
            <person name="Llorente I."/>
            <person name="Martins Dos Santos V.A."/>
            <person name="Jensen O.N."/>
            <person name="Pelaez A.I."/>
            <person name="Sanchez J."/>
            <person name="Ferrer M."/>
        </authorList>
    </citation>
    <scope>NUCLEOTIDE SEQUENCE</scope>
</reference>
<feature type="domain" description="Glycoside hydrolase family 3 C-terminal" evidence="3">
    <location>
        <begin position="8"/>
        <end position="136"/>
    </location>
</feature>
<comment type="caution">
    <text evidence="4">The sequence shown here is derived from an EMBL/GenBank/DDBJ whole genome shotgun (WGS) entry which is preliminary data.</text>
</comment>
<name>T1AIU0_9ZZZZ</name>
<dbReference type="Gene3D" id="3.40.50.1700">
    <property type="entry name" value="Glycoside hydrolase family 3 C-terminal domain"/>
    <property type="match status" value="1"/>
</dbReference>
<dbReference type="EMBL" id="AUZY01009467">
    <property type="protein sequence ID" value="EQD41915.1"/>
    <property type="molecule type" value="Genomic_DNA"/>
</dbReference>
<dbReference type="EC" id="3.2.1.21" evidence="4"/>
<dbReference type="InterPro" id="IPR050288">
    <property type="entry name" value="Cellulose_deg_GH3"/>
</dbReference>
<sequence>MLGASTALCREGWATDHLGDRDSLKLVADQNRLARAIFALGKPVVTVLINGCPVTVNRILKKTDALIEGWDLGQEGGTAMADVLFGKTDPGGKLPVTIPRSVGMVRYNYDEEPSAHRGYLFANNSPLFPFGYGLSYTTFRIGAPHLSSPTLAPGGAV</sequence>
<evidence type="ECO:0000256" key="2">
    <source>
        <dbReference type="ARBA" id="ARBA00022801"/>
    </source>
</evidence>
<dbReference type="AlphaFoldDB" id="T1AIU0"/>
<dbReference type="SUPFAM" id="SSF52279">
    <property type="entry name" value="Beta-D-glucan exohydrolase, C-terminal domain"/>
    <property type="match status" value="1"/>
</dbReference>
<feature type="non-terminal residue" evidence="4">
    <location>
        <position position="157"/>
    </location>
</feature>
<organism evidence="4">
    <name type="scientific">mine drainage metagenome</name>
    <dbReference type="NCBI Taxonomy" id="410659"/>
    <lineage>
        <taxon>unclassified sequences</taxon>
        <taxon>metagenomes</taxon>
        <taxon>ecological metagenomes</taxon>
    </lineage>
</organism>
<evidence type="ECO:0000313" key="4">
    <source>
        <dbReference type="EMBL" id="EQD41915.1"/>
    </source>
</evidence>
<reference evidence="4" key="1">
    <citation type="submission" date="2013-08" db="EMBL/GenBank/DDBJ databases">
        <authorList>
            <person name="Mendez C."/>
            <person name="Richter M."/>
            <person name="Ferrer M."/>
            <person name="Sanchez J."/>
        </authorList>
    </citation>
    <scope>NUCLEOTIDE SEQUENCE</scope>
</reference>
<dbReference type="GO" id="GO:0008422">
    <property type="term" value="F:beta-glucosidase activity"/>
    <property type="evidence" value="ECO:0007669"/>
    <property type="project" value="UniProtKB-EC"/>
</dbReference>
<evidence type="ECO:0000259" key="3">
    <source>
        <dbReference type="Pfam" id="PF01915"/>
    </source>
</evidence>
<dbReference type="InterPro" id="IPR036881">
    <property type="entry name" value="Glyco_hydro_3_C_sf"/>
</dbReference>
<dbReference type="Pfam" id="PF01915">
    <property type="entry name" value="Glyco_hydro_3_C"/>
    <property type="match status" value="1"/>
</dbReference>
<gene>
    <name evidence="4" type="ORF">B1B_14308</name>
</gene>
<accession>T1AIU0</accession>
<comment type="similarity">
    <text evidence="1">Belongs to the glycosyl hydrolase 3 family.</text>
</comment>
<dbReference type="PANTHER" id="PTHR42715:SF3">
    <property type="entry name" value="BETA-GLUCOSIDASE B-RELATED"/>
    <property type="match status" value="1"/>
</dbReference>
<dbReference type="InterPro" id="IPR002772">
    <property type="entry name" value="Glyco_hydro_3_C"/>
</dbReference>
<protein>
    <submittedName>
        <fullName evidence="4">Protein containing Glycoside hydrolase, family 3</fullName>
        <ecNumber evidence="4">3.2.1.21</ecNumber>
    </submittedName>
</protein>
<dbReference type="GO" id="GO:0009251">
    <property type="term" value="P:glucan catabolic process"/>
    <property type="evidence" value="ECO:0007669"/>
    <property type="project" value="TreeGrafter"/>
</dbReference>
<keyword evidence="2 4" id="KW-0378">Hydrolase</keyword>
<dbReference type="PANTHER" id="PTHR42715">
    <property type="entry name" value="BETA-GLUCOSIDASE"/>
    <property type="match status" value="1"/>
</dbReference>
<proteinExistence type="inferred from homology"/>